<dbReference type="RefSeq" id="WP_126378635.1">
    <property type="nucleotide sequence ID" value="NZ_AP017378.1"/>
</dbReference>
<dbReference type="EMBL" id="AP017378">
    <property type="protein sequence ID" value="BBD08496.1"/>
    <property type="molecule type" value="Genomic_DNA"/>
</dbReference>
<reference evidence="1 2" key="1">
    <citation type="journal article" date="2018" name="Sci. Adv.">
        <title>Multi-heme cytochromes provide a pathway for survival in energy-limited environments.</title>
        <authorList>
            <person name="Deng X."/>
            <person name="Dohmae N."/>
            <person name="Nealson K.H."/>
            <person name="Hashimoto K."/>
            <person name="Okamoto A."/>
        </authorList>
    </citation>
    <scope>NUCLEOTIDE SEQUENCE [LARGE SCALE GENOMIC DNA]</scope>
    <source>
        <strain evidence="1 2">IS5</strain>
    </source>
</reference>
<gene>
    <name evidence="1" type="ORF">DFE_1770</name>
</gene>
<dbReference type="OrthoDB" id="5457493at2"/>
<evidence type="ECO:0000313" key="2">
    <source>
        <dbReference type="Proteomes" id="UP000269883"/>
    </source>
</evidence>
<proteinExistence type="predicted"/>
<name>A0A2Z6AZB6_9BACT</name>
<evidence type="ECO:0000313" key="1">
    <source>
        <dbReference type="EMBL" id="BBD08496.1"/>
    </source>
</evidence>
<organism evidence="1 2">
    <name type="scientific">Desulfovibrio ferrophilus</name>
    <dbReference type="NCBI Taxonomy" id="241368"/>
    <lineage>
        <taxon>Bacteria</taxon>
        <taxon>Pseudomonadati</taxon>
        <taxon>Thermodesulfobacteriota</taxon>
        <taxon>Desulfovibrionia</taxon>
        <taxon>Desulfovibrionales</taxon>
        <taxon>Desulfovibrionaceae</taxon>
        <taxon>Desulfovibrio</taxon>
    </lineage>
</organism>
<keyword evidence="2" id="KW-1185">Reference proteome</keyword>
<sequence length="203" mass="23168">MIKEIAFTIVMLLCSVPVIASDLPEITQTMKLYEGVLTFPPPLWINDVKELGGSIYHREQRGNLFTLEQIPKGQEFDSWTQLHGVYGYYLPEYDMDRFLRESIGALVVGCKVEPKMGVARNDKGDIMLSYRCDELQDELVKNGNNAERAIVFASQVRQSFAKVYQSWRGATETLEKLTFTKSVIEEATKRTQAIRFFGAQPKE</sequence>
<protein>
    <submittedName>
        <fullName evidence="1">Uncharacterized protein</fullName>
    </submittedName>
</protein>
<dbReference type="KEGG" id="dfl:DFE_1770"/>
<dbReference type="Proteomes" id="UP000269883">
    <property type="component" value="Chromosome"/>
</dbReference>
<accession>A0A2Z6AZB6</accession>
<dbReference type="AlphaFoldDB" id="A0A2Z6AZB6"/>